<protein>
    <submittedName>
        <fullName evidence="6">Helix-turn-helix domain-containing protein</fullName>
    </submittedName>
</protein>
<comment type="caution">
    <text evidence="6">The sequence shown here is derived from an EMBL/GenBank/DDBJ whole genome shotgun (WGS) entry which is preliminary data.</text>
</comment>
<evidence type="ECO:0000256" key="4">
    <source>
        <dbReference type="SAM" id="Phobius"/>
    </source>
</evidence>
<dbReference type="Pfam" id="PF17853">
    <property type="entry name" value="GGDEF_2"/>
    <property type="match status" value="1"/>
</dbReference>
<dbReference type="Proteomes" id="UP001596378">
    <property type="component" value="Unassembled WGS sequence"/>
</dbReference>
<feature type="transmembrane region" description="Helical" evidence="4">
    <location>
        <begin position="313"/>
        <end position="337"/>
    </location>
</feature>
<evidence type="ECO:0000313" key="7">
    <source>
        <dbReference type="Proteomes" id="UP001596378"/>
    </source>
</evidence>
<dbReference type="PROSITE" id="PS01124">
    <property type="entry name" value="HTH_ARAC_FAMILY_2"/>
    <property type="match status" value="1"/>
</dbReference>
<evidence type="ECO:0000313" key="6">
    <source>
        <dbReference type="EMBL" id="MFC7147465.1"/>
    </source>
</evidence>
<keyword evidence="1" id="KW-0805">Transcription regulation</keyword>
<keyword evidence="2" id="KW-0238">DNA-binding</keyword>
<proteinExistence type="predicted"/>
<dbReference type="InterPro" id="IPR041522">
    <property type="entry name" value="CdaR_GGDEF"/>
</dbReference>
<dbReference type="InterPro" id="IPR009057">
    <property type="entry name" value="Homeodomain-like_sf"/>
</dbReference>
<dbReference type="Gene3D" id="1.10.10.60">
    <property type="entry name" value="Homeodomain-like"/>
    <property type="match status" value="2"/>
</dbReference>
<dbReference type="Pfam" id="PF12833">
    <property type="entry name" value="HTH_18"/>
    <property type="match status" value="1"/>
</dbReference>
<evidence type="ECO:0000256" key="3">
    <source>
        <dbReference type="ARBA" id="ARBA00023163"/>
    </source>
</evidence>
<accession>A0ABW2F6F0</accession>
<dbReference type="PANTHER" id="PTHR43280:SF28">
    <property type="entry name" value="HTH-TYPE TRANSCRIPTIONAL ACTIVATOR RHAS"/>
    <property type="match status" value="1"/>
</dbReference>
<dbReference type="SUPFAM" id="SSF46689">
    <property type="entry name" value="Homeodomain-like"/>
    <property type="match status" value="1"/>
</dbReference>
<evidence type="ECO:0000256" key="1">
    <source>
        <dbReference type="ARBA" id="ARBA00023015"/>
    </source>
</evidence>
<evidence type="ECO:0000259" key="5">
    <source>
        <dbReference type="PROSITE" id="PS01124"/>
    </source>
</evidence>
<dbReference type="PROSITE" id="PS00041">
    <property type="entry name" value="HTH_ARAC_FAMILY_1"/>
    <property type="match status" value="1"/>
</dbReference>
<dbReference type="SMART" id="SM00342">
    <property type="entry name" value="HTH_ARAC"/>
    <property type="match status" value="1"/>
</dbReference>
<dbReference type="EMBL" id="JBHTAI010000002">
    <property type="protein sequence ID" value="MFC7147465.1"/>
    <property type="molecule type" value="Genomic_DNA"/>
</dbReference>
<name>A0ABW2F6F0_9BACL</name>
<reference evidence="7" key="1">
    <citation type="journal article" date="2019" name="Int. J. Syst. Evol. Microbiol.">
        <title>The Global Catalogue of Microorganisms (GCM) 10K type strain sequencing project: providing services to taxonomists for standard genome sequencing and annotation.</title>
        <authorList>
            <consortium name="The Broad Institute Genomics Platform"/>
            <consortium name="The Broad Institute Genome Sequencing Center for Infectious Disease"/>
            <person name="Wu L."/>
            <person name="Ma J."/>
        </authorList>
    </citation>
    <scope>NUCLEOTIDE SEQUENCE [LARGE SCALE GENOMIC DNA]</scope>
    <source>
        <strain evidence="7">KCTC 12907</strain>
    </source>
</reference>
<sequence length="790" mass="89854">MGLGWGNLGSGWISGLAARKKRSRSFYWKSLVLLLTVTSIPGLVTGGIIYWTSTKQIATELRQLHVNRIQQRAENIGDQFSYLEMLFSRWSFDTQFDNKLLKLDFVYNYEQIHDIYRTLLIMEGSHPLVSGVELYLDRPEPRVFRKDIYLNLDASEADNRYAPWLEHAKYEFWTDEFQSYNGKTWSSPGMTLVSKVPGGGVESFGYIAAVINYDWLNRLLNTLTPYEGGTTVLLGGTDYRFLNGEGRAGPLERALREAYLGREDRESSFLFAYEGADYLVFTGTFSRLGSDWTYVSAAPVSAITAPLLFASRLMLWISGCGLVLALLLSWGASLRLYSPIGRLMGILSKDSAYARASSDNRDEFELIERQWRHLTSEREELTNRLEAHVPQMRESFLLQVVQGRLFSRNEPELRERLRQYGWEAEGKQLVVVVVQLTRFSQLEGRFSPGDEDLVTFAAVNIVSELLEAQALPFQTLNFHDLTLGLLLAFPGELAEKELRGELNRLSGEWIAAVEKVLKLQMTVSASRPSPQVRQLPMLFEEARRVQNYEDVRGGSQIIHAGDEEKRRSAEGEFRYPFALEKEIIHAVRIGSEEEASELIERFLETLSESGAKLVVQQGMLQLLGSLQHAMLHSGANPIRLFGGGNLYEQLAACVNPEGIPQWFRQKVVGPYVKELIDRQDYHMKQMVEKTLLLIGDGYMSFELSLERCADQFGTSAYTLSRAFKQITGITFIDYLTHLRLEKAKTALRETDGKINDIAIGVGYQHTYFNRIFKKYEGITPSQYREMNRGG</sequence>
<keyword evidence="4" id="KW-1133">Transmembrane helix</keyword>
<keyword evidence="4" id="KW-0812">Transmembrane</keyword>
<organism evidence="6 7">
    <name type="scientific">Cohnella cellulosilytica</name>
    <dbReference type="NCBI Taxonomy" id="986710"/>
    <lineage>
        <taxon>Bacteria</taxon>
        <taxon>Bacillati</taxon>
        <taxon>Bacillota</taxon>
        <taxon>Bacilli</taxon>
        <taxon>Bacillales</taxon>
        <taxon>Paenibacillaceae</taxon>
        <taxon>Cohnella</taxon>
    </lineage>
</organism>
<keyword evidence="7" id="KW-1185">Reference proteome</keyword>
<dbReference type="PANTHER" id="PTHR43280">
    <property type="entry name" value="ARAC-FAMILY TRANSCRIPTIONAL REGULATOR"/>
    <property type="match status" value="1"/>
</dbReference>
<dbReference type="RefSeq" id="WP_378051215.1">
    <property type="nucleotide sequence ID" value="NZ_JBHMDN010000033.1"/>
</dbReference>
<keyword evidence="3" id="KW-0804">Transcription</keyword>
<gene>
    <name evidence="6" type="ORF">ACFQMJ_02860</name>
</gene>
<keyword evidence="4" id="KW-0472">Membrane</keyword>
<dbReference type="InterPro" id="IPR018060">
    <property type="entry name" value="HTH_AraC"/>
</dbReference>
<dbReference type="InterPro" id="IPR018062">
    <property type="entry name" value="HTH_AraC-typ_CS"/>
</dbReference>
<feature type="transmembrane region" description="Helical" evidence="4">
    <location>
        <begin position="26"/>
        <end position="51"/>
    </location>
</feature>
<feature type="domain" description="HTH araC/xylS-type" evidence="5">
    <location>
        <begin position="688"/>
        <end position="786"/>
    </location>
</feature>
<evidence type="ECO:0000256" key="2">
    <source>
        <dbReference type="ARBA" id="ARBA00023125"/>
    </source>
</evidence>